<evidence type="ECO:0000313" key="1">
    <source>
        <dbReference type="EMBL" id="JAD87742.1"/>
    </source>
</evidence>
<reference evidence="1" key="1">
    <citation type="submission" date="2014-09" db="EMBL/GenBank/DDBJ databases">
        <authorList>
            <person name="Magalhaes I.L.F."/>
            <person name="Oliveira U."/>
            <person name="Santos F.R."/>
            <person name="Vidigal T.H.D.A."/>
            <person name="Brescovit A.D."/>
            <person name="Santos A.J."/>
        </authorList>
    </citation>
    <scope>NUCLEOTIDE SEQUENCE</scope>
    <source>
        <tissue evidence="1">Shoot tissue taken approximately 20 cm above the soil surface</tissue>
    </source>
</reference>
<proteinExistence type="predicted"/>
<dbReference type="AlphaFoldDB" id="A0A0A9DVD7"/>
<reference evidence="1" key="2">
    <citation type="journal article" date="2015" name="Data Brief">
        <title>Shoot transcriptome of the giant reed, Arundo donax.</title>
        <authorList>
            <person name="Barrero R.A."/>
            <person name="Guerrero F.D."/>
            <person name="Moolhuijzen P."/>
            <person name="Goolsby J.A."/>
            <person name="Tidwell J."/>
            <person name="Bellgard S.E."/>
            <person name="Bellgard M.I."/>
        </authorList>
    </citation>
    <scope>NUCLEOTIDE SEQUENCE</scope>
    <source>
        <tissue evidence="1">Shoot tissue taken approximately 20 cm above the soil surface</tissue>
    </source>
</reference>
<accession>A0A0A9DVD7</accession>
<protein>
    <submittedName>
        <fullName evidence="1">Uncharacterized protein</fullName>
    </submittedName>
</protein>
<dbReference type="EMBL" id="GBRH01210153">
    <property type="protein sequence ID" value="JAD87742.1"/>
    <property type="molecule type" value="Transcribed_RNA"/>
</dbReference>
<name>A0A0A9DVD7_ARUDO</name>
<sequence length="52" mass="5465">MNQYVHLLSEPFMILGIDTARNPVNVTLVSSSDAGLNSSTFAALLAAGGLMR</sequence>
<organism evidence="1">
    <name type="scientific">Arundo donax</name>
    <name type="common">Giant reed</name>
    <name type="synonym">Donax arundinaceus</name>
    <dbReference type="NCBI Taxonomy" id="35708"/>
    <lineage>
        <taxon>Eukaryota</taxon>
        <taxon>Viridiplantae</taxon>
        <taxon>Streptophyta</taxon>
        <taxon>Embryophyta</taxon>
        <taxon>Tracheophyta</taxon>
        <taxon>Spermatophyta</taxon>
        <taxon>Magnoliopsida</taxon>
        <taxon>Liliopsida</taxon>
        <taxon>Poales</taxon>
        <taxon>Poaceae</taxon>
        <taxon>PACMAD clade</taxon>
        <taxon>Arundinoideae</taxon>
        <taxon>Arundineae</taxon>
        <taxon>Arundo</taxon>
    </lineage>
</organism>